<evidence type="ECO:0000313" key="2">
    <source>
        <dbReference type="Proteomes" id="UP000805649"/>
    </source>
</evidence>
<reference evidence="1 2" key="1">
    <citation type="journal article" date="2020" name="Phytopathology">
        <title>Genome Sequence Resources of Colletotrichum truncatum, C. plurivorum, C. musicola, and C. sojae: Four Species Pathogenic to Soybean (Glycine max).</title>
        <authorList>
            <person name="Rogerio F."/>
            <person name="Boufleur T.R."/>
            <person name="Ciampi-Guillardi M."/>
            <person name="Sukno S.A."/>
            <person name="Thon M.R."/>
            <person name="Massola Junior N.S."/>
            <person name="Baroncelli R."/>
        </authorList>
    </citation>
    <scope>NUCLEOTIDE SEQUENCE [LARGE SCALE GENOMIC DNA]</scope>
    <source>
        <strain evidence="1 2">CMES1059</strain>
    </source>
</reference>
<gene>
    <name evidence="1" type="ORF">CTRU02_208208</name>
</gene>
<organism evidence="1 2">
    <name type="scientific">Colletotrichum truncatum</name>
    <name type="common">Anthracnose fungus</name>
    <name type="synonym">Colletotrichum capsici</name>
    <dbReference type="NCBI Taxonomy" id="5467"/>
    <lineage>
        <taxon>Eukaryota</taxon>
        <taxon>Fungi</taxon>
        <taxon>Dikarya</taxon>
        <taxon>Ascomycota</taxon>
        <taxon>Pezizomycotina</taxon>
        <taxon>Sordariomycetes</taxon>
        <taxon>Hypocreomycetidae</taxon>
        <taxon>Glomerellales</taxon>
        <taxon>Glomerellaceae</taxon>
        <taxon>Colletotrichum</taxon>
        <taxon>Colletotrichum truncatum species complex</taxon>
    </lineage>
</organism>
<protein>
    <submittedName>
        <fullName evidence="1">Uncharacterized protein</fullName>
    </submittedName>
</protein>
<keyword evidence="2" id="KW-1185">Reference proteome</keyword>
<dbReference type="EMBL" id="VUJX02000005">
    <property type="protein sequence ID" value="KAL0935993.1"/>
    <property type="molecule type" value="Genomic_DNA"/>
</dbReference>
<dbReference type="Proteomes" id="UP000805649">
    <property type="component" value="Unassembled WGS sequence"/>
</dbReference>
<comment type="caution">
    <text evidence="1">The sequence shown here is derived from an EMBL/GenBank/DDBJ whole genome shotgun (WGS) entry which is preliminary data.</text>
</comment>
<name>A0ACC3YVM4_COLTU</name>
<proteinExistence type="predicted"/>
<accession>A0ACC3YVM4</accession>
<evidence type="ECO:0000313" key="1">
    <source>
        <dbReference type="EMBL" id="KAL0935993.1"/>
    </source>
</evidence>
<sequence>MASHQLNHALDCNFSQEPMTSEQTRLSAKVPEDADLNEAVGAAGALSNAMQAPQEKTTIILQDLQLPVIFSISEKKEVRQVVMVKNRRSVWQKKKSLYKTNRMMTIKAIRQRKAGMARLARLDSRIERLAELSDQIRRETSHLHRSLILQQELDQAHQRCEQAERKLAEQSHQAQKNEDLHAEKDLKHREKIQRLRNDLRILHTQNKELNAKLAAQEKFKAQTQRFANPNKTSDDTIISIWERLRYNIHNVAENLLTGRPWEMNVDDDLALNHQSPVLDDMKHQHFELLQNDDWRSSVLESYIWLSIIVRFFEPDADGIYGKCWGGSIGQSLCNVFCDFLSFVDAKNPRIADLTRWKADGAQLVDEMIGIDKYKLREVVKADTATFSIFLPGGAADEKSSEKLFTSLNRIFQDAVQLQASFMTSRAIFLLKWPEVCRSTGIISFDPERMDAEIWEKEPLDKSSIVKLTVSPCLIKAGTADGEDYDQRLLLTRARVVCN</sequence>